<reference evidence="20 21" key="1">
    <citation type="submission" date="2018-06" db="EMBL/GenBank/DDBJ databases">
        <authorList>
            <person name="Strepis N."/>
        </authorList>
    </citation>
    <scope>NUCLEOTIDE SEQUENCE [LARGE SCALE GENOMIC DNA]</scope>
    <source>
        <strain evidence="20">LUCI</strain>
    </source>
</reference>
<dbReference type="InterPro" id="IPR032284">
    <property type="entry name" value="RecQ_Zn-bd"/>
</dbReference>
<dbReference type="InterPro" id="IPR011545">
    <property type="entry name" value="DEAD/DEAH_box_helicase_dom"/>
</dbReference>
<dbReference type="PROSITE" id="PS51194">
    <property type="entry name" value="HELICASE_CTER"/>
    <property type="match status" value="1"/>
</dbReference>
<accession>A0A498RFW3</accession>
<dbReference type="EC" id="5.6.2.4" evidence="16"/>
<keyword evidence="8 20" id="KW-0347">Helicase</keyword>
<dbReference type="Pfam" id="PF09382">
    <property type="entry name" value="RQC"/>
    <property type="match status" value="1"/>
</dbReference>
<dbReference type="PANTHER" id="PTHR13710">
    <property type="entry name" value="DNA HELICASE RECQ FAMILY MEMBER"/>
    <property type="match status" value="1"/>
</dbReference>
<evidence type="ECO:0000256" key="16">
    <source>
        <dbReference type="NCBIfam" id="TIGR01389"/>
    </source>
</evidence>
<evidence type="ECO:0000256" key="14">
    <source>
        <dbReference type="ARBA" id="ARBA00023235"/>
    </source>
</evidence>
<evidence type="ECO:0000256" key="1">
    <source>
        <dbReference type="ARBA" id="ARBA00001946"/>
    </source>
</evidence>
<gene>
    <name evidence="20" type="ORF">LUCI_4998</name>
</gene>
<dbReference type="InterPro" id="IPR002121">
    <property type="entry name" value="HRDC_dom"/>
</dbReference>
<dbReference type="GO" id="GO:0009432">
    <property type="term" value="P:SOS response"/>
    <property type="evidence" value="ECO:0007669"/>
    <property type="project" value="UniProtKB-UniRule"/>
</dbReference>
<feature type="domain" description="Helicase C-terminal" evidence="19">
    <location>
        <begin position="219"/>
        <end position="363"/>
    </location>
</feature>
<dbReference type="NCBIfam" id="TIGR01389">
    <property type="entry name" value="recQ"/>
    <property type="match status" value="1"/>
</dbReference>
<dbReference type="InterPro" id="IPR044876">
    <property type="entry name" value="HRDC_dom_sf"/>
</dbReference>
<keyword evidence="5" id="KW-0547">Nucleotide-binding</keyword>
<protein>
    <recommendedName>
        <fullName evidence="16">DNA helicase RecQ</fullName>
        <ecNumber evidence="16">5.6.2.4</ecNumber>
    </recommendedName>
</protein>
<proteinExistence type="inferred from homology"/>
<evidence type="ECO:0000256" key="6">
    <source>
        <dbReference type="ARBA" id="ARBA00022763"/>
    </source>
</evidence>
<keyword evidence="10" id="KW-0067">ATP-binding</keyword>
<evidence type="ECO:0000313" key="20">
    <source>
        <dbReference type="EMBL" id="VBB09700.1"/>
    </source>
</evidence>
<dbReference type="Gene3D" id="1.10.150.80">
    <property type="entry name" value="HRDC domain"/>
    <property type="match status" value="1"/>
</dbReference>
<dbReference type="CDD" id="cd18794">
    <property type="entry name" value="SF2_C_RecQ"/>
    <property type="match status" value="1"/>
</dbReference>
<dbReference type="GO" id="GO:0003677">
    <property type="term" value="F:DNA binding"/>
    <property type="evidence" value="ECO:0007669"/>
    <property type="project" value="UniProtKB-KW"/>
</dbReference>
<dbReference type="GO" id="GO:0006281">
    <property type="term" value="P:DNA repair"/>
    <property type="evidence" value="ECO:0007669"/>
    <property type="project" value="UniProtKB-KW"/>
</dbReference>
<dbReference type="EMBL" id="UPPP01000133">
    <property type="protein sequence ID" value="VBB09700.1"/>
    <property type="molecule type" value="Genomic_DNA"/>
</dbReference>
<dbReference type="Proteomes" id="UP000277811">
    <property type="component" value="Unassembled WGS sequence"/>
</dbReference>
<dbReference type="GO" id="GO:0009378">
    <property type="term" value="F:four-way junction helicase activity"/>
    <property type="evidence" value="ECO:0007669"/>
    <property type="project" value="TreeGrafter"/>
</dbReference>
<evidence type="ECO:0000256" key="9">
    <source>
        <dbReference type="ARBA" id="ARBA00022833"/>
    </source>
</evidence>
<dbReference type="NCBIfam" id="TIGR00614">
    <property type="entry name" value="recQ_fam"/>
    <property type="match status" value="1"/>
</dbReference>
<dbReference type="InterPro" id="IPR029491">
    <property type="entry name" value="Helicase_HTH"/>
</dbReference>
<evidence type="ECO:0000256" key="12">
    <source>
        <dbReference type="ARBA" id="ARBA00023172"/>
    </source>
</evidence>
<dbReference type="InterPro" id="IPR004589">
    <property type="entry name" value="DNA_helicase_ATP-dep_RecQ"/>
</dbReference>
<keyword evidence="6" id="KW-0227">DNA damage</keyword>
<keyword evidence="4" id="KW-0479">Metal-binding</keyword>
<keyword evidence="12" id="KW-0233">DNA recombination</keyword>
<dbReference type="SUPFAM" id="SSF46785">
    <property type="entry name" value="Winged helix' DNA-binding domain"/>
    <property type="match status" value="1"/>
</dbReference>
<dbReference type="GO" id="GO:0006260">
    <property type="term" value="P:DNA replication"/>
    <property type="evidence" value="ECO:0007669"/>
    <property type="project" value="InterPro"/>
</dbReference>
<dbReference type="SUPFAM" id="SSF47819">
    <property type="entry name" value="HRDC-like"/>
    <property type="match status" value="1"/>
</dbReference>
<dbReference type="InterPro" id="IPR018982">
    <property type="entry name" value="RQC_domain"/>
</dbReference>
<dbReference type="PROSITE" id="PS51192">
    <property type="entry name" value="HELICASE_ATP_BIND_1"/>
    <property type="match status" value="1"/>
</dbReference>
<feature type="domain" description="Helicase ATP-binding" evidence="18">
    <location>
        <begin position="26"/>
        <end position="195"/>
    </location>
</feature>
<comment type="cofactor">
    <cofactor evidence="1">
        <name>Mg(2+)</name>
        <dbReference type="ChEBI" id="CHEBI:18420"/>
    </cofactor>
</comment>
<dbReference type="InterPro" id="IPR006293">
    <property type="entry name" value="DNA_helicase_ATP-dep_RecQ_bac"/>
</dbReference>
<dbReference type="Gene3D" id="3.40.50.300">
    <property type="entry name" value="P-loop containing nucleotide triphosphate hydrolases"/>
    <property type="match status" value="2"/>
</dbReference>
<dbReference type="SMART" id="SM00956">
    <property type="entry name" value="RQC"/>
    <property type="match status" value="1"/>
</dbReference>
<evidence type="ECO:0000256" key="4">
    <source>
        <dbReference type="ARBA" id="ARBA00022723"/>
    </source>
</evidence>
<dbReference type="Pfam" id="PF00270">
    <property type="entry name" value="DEAD"/>
    <property type="match status" value="1"/>
</dbReference>
<dbReference type="GO" id="GO:0046872">
    <property type="term" value="F:metal ion binding"/>
    <property type="evidence" value="ECO:0007669"/>
    <property type="project" value="UniProtKB-KW"/>
</dbReference>
<dbReference type="PANTHER" id="PTHR13710:SF105">
    <property type="entry name" value="ATP-DEPENDENT DNA HELICASE Q1"/>
    <property type="match status" value="1"/>
</dbReference>
<dbReference type="RefSeq" id="WP_122630494.1">
    <property type="nucleotide sequence ID" value="NZ_UPPP01000133.1"/>
</dbReference>
<evidence type="ECO:0000313" key="21">
    <source>
        <dbReference type="Proteomes" id="UP000277811"/>
    </source>
</evidence>
<evidence type="ECO:0000256" key="13">
    <source>
        <dbReference type="ARBA" id="ARBA00023204"/>
    </source>
</evidence>
<dbReference type="GO" id="GO:0016787">
    <property type="term" value="F:hydrolase activity"/>
    <property type="evidence" value="ECO:0007669"/>
    <property type="project" value="UniProtKB-KW"/>
</dbReference>
<keyword evidence="11" id="KW-0238">DNA-binding</keyword>
<dbReference type="Pfam" id="PF16124">
    <property type="entry name" value="RecQ_Zn_bind"/>
    <property type="match status" value="1"/>
</dbReference>
<dbReference type="GO" id="GO:0005737">
    <property type="term" value="C:cytoplasm"/>
    <property type="evidence" value="ECO:0007669"/>
    <property type="project" value="TreeGrafter"/>
</dbReference>
<keyword evidence="9" id="KW-0862">Zinc</keyword>
<evidence type="ECO:0000259" key="18">
    <source>
        <dbReference type="PROSITE" id="PS51192"/>
    </source>
</evidence>
<dbReference type="AlphaFoldDB" id="A0A498RFW3"/>
<evidence type="ECO:0000256" key="2">
    <source>
        <dbReference type="ARBA" id="ARBA00001947"/>
    </source>
</evidence>
<dbReference type="Pfam" id="PF14493">
    <property type="entry name" value="HTH_40"/>
    <property type="match status" value="1"/>
</dbReference>
<dbReference type="SMART" id="SM00490">
    <property type="entry name" value="HELICc"/>
    <property type="match status" value="1"/>
</dbReference>
<dbReference type="Pfam" id="PF00570">
    <property type="entry name" value="HRDC"/>
    <property type="match status" value="1"/>
</dbReference>
<comment type="catalytic activity">
    <reaction evidence="15">
        <text>Couples ATP hydrolysis with the unwinding of duplex DNA by translocating in the 3'-5' direction.</text>
        <dbReference type="EC" id="5.6.2.4"/>
    </reaction>
</comment>
<dbReference type="GO" id="GO:0030894">
    <property type="term" value="C:replisome"/>
    <property type="evidence" value="ECO:0007669"/>
    <property type="project" value="TreeGrafter"/>
</dbReference>
<dbReference type="Gene3D" id="1.10.10.10">
    <property type="entry name" value="Winged helix-like DNA-binding domain superfamily/Winged helix DNA-binding domain"/>
    <property type="match status" value="1"/>
</dbReference>
<dbReference type="SMART" id="SM00487">
    <property type="entry name" value="DEXDc"/>
    <property type="match status" value="1"/>
</dbReference>
<evidence type="ECO:0000256" key="5">
    <source>
        <dbReference type="ARBA" id="ARBA00022741"/>
    </source>
</evidence>
<dbReference type="InterPro" id="IPR001650">
    <property type="entry name" value="Helicase_C-like"/>
</dbReference>
<dbReference type="InterPro" id="IPR027417">
    <property type="entry name" value="P-loop_NTPase"/>
</dbReference>
<dbReference type="InterPro" id="IPR036390">
    <property type="entry name" value="WH_DNA-bd_sf"/>
</dbReference>
<dbReference type="InterPro" id="IPR010997">
    <property type="entry name" value="HRDC-like_sf"/>
</dbReference>
<dbReference type="OrthoDB" id="9763310at2"/>
<evidence type="ECO:0000256" key="8">
    <source>
        <dbReference type="ARBA" id="ARBA00022806"/>
    </source>
</evidence>
<evidence type="ECO:0000256" key="11">
    <source>
        <dbReference type="ARBA" id="ARBA00023125"/>
    </source>
</evidence>
<evidence type="ECO:0000256" key="10">
    <source>
        <dbReference type="ARBA" id="ARBA00022840"/>
    </source>
</evidence>
<evidence type="ECO:0000256" key="3">
    <source>
        <dbReference type="ARBA" id="ARBA00005446"/>
    </source>
</evidence>
<evidence type="ECO:0000259" key="19">
    <source>
        <dbReference type="PROSITE" id="PS51194"/>
    </source>
</evidence>
<keyword evidence="13" id="KW-0234">DNA repair</keyword>
<keyword evidence="21" id="KW-1185">Reference proteome</keyword>
<sequence>MLEKARSLLQKYYGYADFRPGQGQIITSLLEGRDTLAVMPTGAGKSLCFQLPALLLPGITVVISPLISLMKDQVDALHSVGIPAAFINSSLTMAEVRERLNAARRNQYKLLYIAPERLASEPFQAAFKEMQVSLVAIDEAHCVSQWGHDFRPSYRAVGPFIAALPDRPVIGAFTATATENVKQDIIGLMELANPAVYVTGFDRPNLSFAVIRGENKQNFIRQYVSANRNRSGIIYAATRNEVDNLYAALRKNGYSAGKYHAGLPDEERRQNQEAFIQDDCEIMVATNAFGMGIDKSNVRYVIHYNMPKNMEAYYQEAGRAGRDGEPSECILLFGAQDTMLQKFLIEQTVTDPERKMSEFGKLQAMVDYCHTPQCLRRYILAYFGETAAADECGNCSNCKEDAELADITLEAQKVFSCVLRLKERYGATLIADVLKGAKNKRVLQGGFNTLSVYGIMQEYPLQEIKDLINRLIATEYLCLTESEYPVVKLTPNGVAVLKNQAQVWQKVPRRPQRTADTNSLFEVLRALRKEIAAREQVPPYVVFADSTLKEMSEICPVDETALRSVTGVGDIKLKRYGAAFLKVIQEYTASHKLTPPPAASAPAAAVTKEKEIPSHEITLQLFCAGYEPAQIARQRNLKPVTVEDHLLRCSREGHSIDWSRLIPAREEALILDKIKELKTGRLKLLKDALPAEIDYATIKAVLCKHRQDVAGF</sequence>
<dbReference type="FunFam" id="1.10.150.80:FF:000002">
    <property type="entry name" value="ATP-dependent DNA helicase RecQ"/>
    <property type="match status" value="1"/>
</dbReference>
<organism evidence="20 21">
    <name type="scientific">Lucifera butyrica</name>
    <dbReference type="NCBI Taxonomy" id="1351585"/>
    <lineage>
        <taxon>Bacteria</taxon>
        <taxon>Bacillati</taxon>
        <taxon>Bacillota</taxon>
        <taxon>Negativicutes</taxon>
        <taxon>Veillonellales</taxon>
        <taxon>Veillonellaceae</taxon>
        <taxon>Lucifera</taxon>
    </lineage>
</organism>
<dbReference type="GO" id="GO:0005524">
    <property type="term" value="F:ATP binding"/>
    <property type="evidence" value="ECO:0007669"/>
    <property type="project" value="UniProtKB-KW"/>
</dbReference>
<comment type="similarity">
    <text evidence="3">Belongs to the helicase family. RecQ subfamily.</text>
</comment>
<keyword evidence="14" id="KW-0413">Isomerase</keyword>
<dbReference type="CDD" id="cd17920">
    <property type="entry name" value="DEXHc_RecQ"/>
    <property type="match status" value="1"/>
</dbReference>
<keyword evidence="7" id="KW-0378">Hydrolase</keyword>
<feature type="domain" description="HRDC" evidence="17">
    <location>
        <begin position="514"/>
        <end position="594"/>
    </location>
</feature>
<dbReference type="SUPFAM" id="SSF52540">
    <property type="entry name" value="P-loop containing nucleoside triphosphate hydrolases"/>
    <property type="match status" value="1"/>
</dbReference>
<dbReference type="InterPro" id="IPR014001">
    <property type="entry name" value="Helicase_ATP-bd"/>
</dbReference>
<dbReference type="GO" id="GO:0043138">
    <property type="term" value="F:3'-5' DNA helicase activity"/>
    <property type="evidence" value="ECO:0007669"/>
    <property type="project" value="UniProtKB-EC"/>
</dbReference>
<dbReference type="InterPro" id="IPR036388">
    <property type="entry name" value="WH-like_DNA-bd_sf"/>
</dbReference>
<dbReference type="GO" id="GO:0043590">
    <property type="term" value="C:bacterial nucleoid"/>
    <property type="evidence" value="ECO:0007669"/>
    <property type="project" value="TreeGrafter"/>
</dbReference>
<evidence type="ECO:0000256" key="7">
    <source>
        <dbReference type="ARBA" id="ARBA00022801"/>
    </source>
</evidence>
<dbReference type="Pfam" id="PF00271">
    <property type="entry name" value="Helicase_C"/>
    <property type="match status" value="1"/>
</dbReference>
<dbReference type="PROSITE" id="PS50967">
    <property type="entry name" value="HRDC"/>
    <property type="match status" value="1"/>
</dbReference>
<name>A0A498RFW3_9FIRM</name>
<dbReference type="SMART" id="SM00341">
    <property type="entry name" value="HRDC"/>
    <property type="match status" value="1"/>
</dbReference>
<evidence type="ECO:0000256" key="15">
    <source>
        <dbReference type="ARBA" id="ARBA00034617"/>
    </source>
</evidence>
<dbReference type="GO" id="GO:0006310">
    <property type="term" value="P:DNA recombination"/>
    <property type="evidence" value="ECO:0007669"/>
    <property type="project" value="UniProtKB-UniRule"/>
</dbReference>
<dbReference type="FunFam" id="3.40.50.300:FF:000296">
    <property type="entry name" value="ATP-dependent DNA helicase RecQ"/>
    <property type="match status" value="1"/>
</dbReference>
<evidence type="ECO:0000259" key="17">
    <source>
        <dbReference type="PROSITE" id="PS50967"/>
    </source>
</evidence>
<comment type="cofactor">
    <cofactor evidence="2">
        <name>Zn(2+)</name>
        <dbReference type="ChEBI" id="CHEBI:29105"/>
    </cofactor>
</comment>